<organism evidence="1">
    <name type="scientific">Arundo donax</name>
    <name type="common">Giant reed</name>
    <name type="synonym">Donax arundinaceus</name>
    <dbReference type="NCBI Taxonomy" id="35708"/>
    <lineage>
        <taxon>Eukaryota</taxon>
        <taxon>Viridiplantae</taxon>
        <taxon>Streptophyta</taxon>
        <taxon>Embryophyta</taxon>
        <taxon>Tracheophyta</taxon>
        <taxon>Spermatophyta</taxon>
        <taxon>Magnoliopsida</taxon>
        <taxon>Liliopsida</taxon>
        <taxon>Poales</taxon>
        <taxon>Poaceae</taxon>
        <taxon>PACMAD clade</taxon>
        <taxon>Arundinoideae</taxon>
        <taxon>Arundineae</taxon>
        <taxon>Arundo</taxon>
    </lineage>
</organism>
<evidence type="ECO:0000313" key="1">
    <source>
        <dbReference type="EMBL" id="JAD76999.1"/>
    </source>
</evidence>
<reference evidence="1" key="2">
    <citation type="journal article" date="2015" name="Data Brief">
        <title>Shoot transcriptome of the giant reed, Arundo donax.</title>
        <authorList>
            <person name="Barrero R.A."/>
            <person name="Guerrero F.D."/>
            <person name="Moolhuijzen P."/>
            <person name="Goolsby J.A."/>
            <person name="Tidwell J."/>
            <person name="Bellgard S.E."/>
            <person name="Bellgard M.I."/>
        </authorList>
    </citation>
    <scope>NUCLEOTIDE SEQUENCE</scope>
    <source>
        <tissue evidence="1">Shoot tissue taken approximately 20 cm above the soil surface</tissue>
    </source>
</reference>
<dbReference type="EMBL" id="GBRH01220896">
    <property type="protein sequence ID" value="JAD76999.1"/>
    <property type="molecule type" value="Transcribed_RNA"/>
</dbReference>
<sequence length="99" mass="11166">MLVPRLNHLEILRGSLCKLLRTIKIALILSTTSFRIKSRLIALRTLTSLCLHNLPWLLNQIQGHIQQTSCVSGTTRILSMVIQAINRKVSDLDKTHQVG</sequence>
<proteinExistence type="predicted"/>
<reference evidence="1" key="1">
    <citation type="submission" date="2014-09" db="EMBL/GenBank/DDBJ databases">
        <authorList>
            <person name="Magalhaes I.L.F."/>
            <person name="Oliveira U."/>
            <person name="Santos F.R."/>
            <person name="Vidigal T.H.D.A."/>
            <person name="Brescovit A.D."/>
            <person name="Santos A.J."/>
        </authorList>
    </citation>
    <scope>NUCLEOTIDE SEQUENCE</scope>
    <source>
        <tissue evidence="1">Shoot tissue taken approximately 20 cm above the soil surface</tissue>
    </source>
</reference>
<protein>
    <submittedName>
        <fullName evidence="1">Uncharacterized protein</fullName>
    </submittedName>
</protein>
<dbReference type="AlphaFoldDB" id="A0A0A9CL07"/>
<name>A0A0A9CL07_ARUDO</name>
<accession>A0A0A9CL07</accession>